<dbReference type="KEGG" id="epo:Epro_0379"/>
<dbReference type="AlphaFoldDB" id="A0A0G3WHF2"/>
<organism evidence="3 4">
    <name type="scientific">Endomicrobium proavitum</name>
    <dbReference type="NCBI Taxonomy" id="1408281"/>
    <lineage>
        <taxon>Bacteria</taxon>
        <taxon>Pseudomonadati</taxon>
        <taxon>Elusimicrobiota</taxon>
        <taxon>Endomicrobiia</taxon>
        <taxon>Endomicrobiales</taxon>
        <taxon>Endomicrobiaceae</taxon>
        <taxon>Endomicrobium</taxon>
    </lineage>
</organism>
<name>A0A0G3WHF2_9BACT</name>
<evidence type="ECO:0000313" key="4">
    <source>
        <dbReference type="Proteomes" id="UP000035337"/>
    </source>
</evidence>
<dbReference type="OrthoDB" id="9801785at2"/>
<feature type="domain" description="NAD-dependent epimerase/dehydratase" evidence="2">
    <location>
        <begin position="3"/>
        <end position="236"/>
    </location>
</feature>
<dbReference type="PATRIC" id="fig|1408281.3.peg.392"/>
<dbReference type="RefSeq" id="WP_052570087.1">
    <property type="nucleotide sequence ID" value="NZ_CP009498.1"/>
</dbReference>
<keyword evidence="4" id="KW-1185">Reference proteome</keyword>
<comment type="similarity">
    <text evidence="1">Belongs to the NAD(P)-dependent epimerase/dehydratase family.</text>
</comment>
<evidence type="ECO:0000259" key="2">
    <source>
        <dbReference type="Pfam" id="PF01370"/>
    </source>
</evidence>
<dbReference type="Gene3D" id="3.90.25.10">
    <property type="entry name" value="UDP-galactose 4-epimerase, domain 1"/>
    <property type="match status" value="1"/>
</dbReference>
<dbReference type="Gene3D" id="3.40.50.720">
    <property type="entry name" value="NAD(P)-binding Rossmann-like Domain"/>
    <property type="match status" value="1"/>
</dbReference>
<dbReference type="InterPro" id="IPR036291">
    <property type="entry name" value="NAD(P)-bd_dom_sf"/>
</dbReference>
<dbReference type="STRING" id="1408281.Epro_0379"/>
<dbReference type="EMBL" id="CP009498">
    <property type="protein sequence ID" value="AKL97758.1"/>
    <property type="molecule type" value="Genomic_DNA"/>
</dbReference>
<dbReference type="Pfam" id="PF01370">
    <property type="entry name" value="Epimerase"/>
    <property type="match status" value="1"/>
</dbReference>
<reference evidence="3 4" key="1">
    <citation type="submission" date="2014-09" db="EMBL/GenBank/DDBJ databases">
        <title>Complete genome sequence of Endomicrobium proavitum.</title>
        <authorList>
            <person name="Zheng H."/>
        </authorList>
    </citation>
    <scope>NUCLEOTIDE SEQUENCE [LARGE SCALE GENOMIC DNA]</scope>
    <source>
        <strain evidence="3 4">Rsa215</strain>
    </source>
</reference>
<evidence type="ECO:0000313" key="3">
    <source>
        <dbReference type="EMBL" id="AKL97758.1"/>
    </source>
</evidence>
<sequence>MKILITGGAGFIGSNIADALIGAKHKVVIFDNLSSGKKVNINLKAKFYWSDITDKKAVDDIFRKEAADVVIHLAAQIDVRKSVEDPRYDAGINILGSLNVLDACVKNKVKKVIFASSGGTIYGECASKAPDEKSFPNPLSPYGIAKYSVENYIKFFSAIHNLKYTILRYSNVYGPRQDPKGEAGVVAIFAGKILANEPVFVYGDGKQLRDYVFVLDVVNANIKALTKGDNQTINIGTQKTTSVNDLAKVMSKSSLNYTQSPVYKPARDGELFKSFLNISKAKKELGWQPKVNIKDGIKETLKYFKKINAENK</sequence>
<dbReference type="InterPro" id="IPR001509">
    <property type="entry name" value="Epimerase_deHydtase"/>
</dbReference>
<dbReference type="PANTHER" id="PTHR43000">
    <property type="entry name" value="DTDP-D-GLUCOSE 4,6-DEHYDRATASE-RELATED"/>
    <property type="match status" value="1"/>
</dbReference>
<evidence type="ECO:0000256" key="1">
    <source>
        <dbReference type="ARBA" id="ARBA00007637"/>
    </source>
</evidence>
<proteinExistence type="inferred from homology"/>
<dbReference type="Proteomes" id="UP000035337">
    <property type="component" value="Chromosome"/>
</dbReference>
<accession>A0A0G3WHF2</accession>
<gene>
    <name evidence="3" type="primary">galE</name>
    <name evidence="3" type="ORF">Epro_0379</name>
</gene>
<protein>
    <submittedName>
        <fullName evidence="3">Putative UDP-glucose 4-epimerase</fullName>
    </submittedName>
</protein>
<dbReference type="SUPFAM" id="SSF51735">
    <property type="entry name" value="NAD(P)-binding Rossmann-fold domains"/>
    <property type="match status" value="1"/>
</dbReference>